<feature type="transmembrane region" description="Helical" evidence="5">
    <location>
        <begin position="313"/>
        <end position="332"/>
    </location>
</feature>
<feature type="transmembrane region" description="Helical" evidence="5">
    <location>
        <begin position="172"/>
        <end position="191"/>
    </location>
</feature>
<dbReference type="InterPro" id="IPR036259">
    <property type="entry name" value="MFS_trans_sf"/>
</dbReference>
<dbReference type="InterPro" id="IPR020846">
    <property type="entry name" value="MFS_dom"/>
</dbReference>
<evidence type="ECO:0000313" key="8">
    <source>
        <dbReference type="Proteomes" id="UP000662986"/>
    </source>
</evidence>
<organism evidence="7 8">
    <name type="scientific">Rhodococcus pseudokoreensis</name>
    <dbReference type="NCBI Taxonomy" id="2811421"/>
    <lineage>
        <taxon>Bacteria</taxon>
        <taxon>Bacillati</taxon>
        <taxon>Actinomycetota</taxon>
        <taxon>Actinomycetes</taxon>
        <taxon>Mycobacteriales</taxon>
        <taxon>Nocardiaceae</taxon>
        <taxon>Rhodococcus</taxon>
    </lineage>
</organism>
<feature type="transmembrane region" description="Helical" evidence="5">
    <location>
        <begin position="55"/>
        <end position="75"/>
    </location>
</feature>
<comment type="subcellular location">
    <subcellularLocation>
        <location evidence="1">Cell membrane</location>
        <topology evidence="1">Multi-pass membrane protein</topology>
    </subcellularLocation>
</comment>
<evidence type="ECO:0000256" key="5">
    <source>
        <dbReference type="SAM" id="Phobius"/>
    </source>
</evidence>
<dbReference type="PROSITE" id="PS50850">
    <property type="entry name" value="MFS"/>
    <property type="match status" value="1"/>
</dbReference>
<keyword evidence="2 5" id="KW-0812">Transmembrane</keyword>
<accession>A0A974ZYT9</accession>
<evidence type="ECO:0000256" key="2">
    <source>
        <dbReference type="ARBA" id="ARBA00022692"/>
    </source>
</evidence>
<reference evidence="7 8" key="1">
    <citation type="journal article" date="2021" name="Microbiol. Resour. Announc.">
        <title>Complete Genome Sequences of Two Rhodococcus sp. Strains with Large and Linear Chromosomes, Isolated from Apple Rhizosphere.</title>
        <authorList>
            <person name="Benning S."/>
            <person name="Brugnone N."/>
            <person name="Siani R."/>
            <person name="Kublik S."/>
            <person name="Schloter M."/>
            <person name="Rad V."/>
        </authorList>
    </citation>
    <scope>NUCLEOTIDE SEQUENCE [LARGE SCALE GENOMIC DNA]</scope>
    <source>
        <strain evidence="7 8">R79</strain>
    </source>
</reference>
<keyword evidence="3 5" id="KW-1133">Transmembrane helix</keyword>
<dbReference type="CDD" id="cd17316">
    <property type="entry name" value="MFS_SV2_like"/>
    <property type="match status" value="1"/>
</dbReference>
<sequence length="447" mass="47156">MNTTTLDDAPLHRFHYRLLLCTGGGPFIDGYILAIIGVAMIQIGPRFELSPLVEGLVGATALVGIFFGAALGGYLGDRFGRQRIYNWDLIAIAVLSVAQFWITDAIMLVVVRLLIGIAIGADYPLASSLMTEFSPKRYRGPFLGILIAAFFAGGAAAYLVGELLLPTGDDAWRWMLASSVVPTALIALARLKTPESPRWLANQGRDHEAAAVVTKVFGPGVVMPPATVDEAKSSVGFVALFRSGYGGRLAFVTTFWTCAIIPVFAIFVFGPQILAAMKLEGSASTVGSAAIQAIFLVGCIIALLLVNRMGRRAVIIHSFLWSGLALLLLGLFPGSTTLMIAALFVIYALAAGGAQILCYVYPNELFPTHIRGAAVGLASALSRIGAAIGTFLVPLSLTTLGTSATLLIATAITAVGLVVSLIWAPETRGLDLAKAASINTDRDRTSK</sequence>
<feature type="transmembrane region" description="Helical" evidence="5">
    <location>
        <begin position="18"/>
        <end position="43"/>
    </location>
</feature>
<dbReference type="Proteomes" id="UP000662986">
    <property type="component" value="Chromosome"/>
</dbReference>
<feature type="transmembrane region" description="Helical" evidence="5">
    <location>
        <begin position="289"/>
        <end position="306"/>
    </location>
</feature>
<feature type="transmembrane region" description="Helical" evidence="5">
    <location>
        <begin position="338"/>
        <end position="361"/>
    </location>
</feature>
<dbReference type="Gene3D" id="1.20.1250.20">
    <property type="entry name" value="MFS general substrate transporter like domains"/>
    <property type="match status" value="1"/>
</dbReference>
<evidence type="ECO:0000313" key="7">
    <source>
        <dbReference type="EMBL" id="QSE95469.1"/>
    </source>
</evidence>
<feature type="transmembrane region" description="Helical" evidence="5">
    <location>
        <begin position="249"/>
        <end position="269"/>
    </location>
</feature>
<gene>
    <name evidence="7" type="ORF">JWS13_18820</name>
</gene>
<feature type="transmembrane region" description="Helical" evidence="5">
    <location>
        <begin position="84"/>
        <end position="102"/>
    </location>
</feature>
<evidence type="ECO:0000256" key="3">
    <source>
        <dbReference type="ARBA" id="ARBA00022989"/>
    </source>
</evidence>
<dbReference type="Pfam" id="PF00083">
    <property type="entry name" value="Sugar_tr"/>
    <property type="match status" value="1"/>
</dbReference>
<dbReference type="SUPFAM" id="SSF103473">
    <property type="entry name" value="MFS general substrate transporter"/>
    <property type="match status" value="1"/>
</dbReference>
<reference evidence="7 8" key="2">
    <citation type="journal article" date="2022" name="Arch. Microbiol.">
        <title>Rhodococcus pseudokoreensis sp. nov. isolated from the rhizosphere of young M26 apple rootstocks.</title>
        <authorList>
            <person name="Kampfer P."/>
            <person name="Glaeser S.P."/>
            <person name="Blom J."/>
            <person name="Wolf J."/>
            <person name="Benning S."/>
            <person name="Schloter M."/>
            <person name="Neumann-Schaal M."/>
        </authorList>
    </citation>
    <scope>NUCLEOTIDE SEQUENCE [LARGE SCALE GENOMIC DNA]</scope>
    <source>
        <strain evidence="7 8">R79</strain>
    </source>
</reference>
<evidence type="ECO:0000256" key="4">
    <source>
        <dbReference type="ARBA" id="ARBA00023136"/>
    </source>
</evidence>
<feature type="transmembrane region" description="Helical" evidence="5">
    <location>
        <begin position="108"/>
        <end position="130"/>
    </location>
</feature>
<feature type="domain" description="Major facilitator superfamily (MFS) profile" evidence="6">
    <location>
        <begin position="18"/>
        <end position="428"/>
    </location>
</feature>
<keyword evidence="8" id="KW-1185">Reference proteome</keyword>
<dbReference type="InterPro" id="IPR005828">
    <property type="entry name" value="MFS_sugar_transport-like"/>
</dbReference>
<dbReference type="EMBL" id="CP070619">
    <property type="protein sequence ID" value="QSE95469.1"/>
    <property type="molecule type" value="Genomic_DNA"/>
</dbReference>
<name>A0A974ZYT9_9NOCA</name>
<dbReference type="PROSITE" id="PS00217">
    <property type="entry name" value="SUGAR_TRANSPORT_2"/>
    <property type="match status" value="1"/>
</dbReference>
<protein>
    <submittedName>
        <fullName evidence="7">MFS transporter</fullName>
    </submittedName>
</protein>
<dbReference type="PANTHER" id="PTHR23508:SF10">
    <property type="entry name" value="CARBOXYLIC ACID TRANSPORTER PROTEIN HOMOLOG"/>
    <property type="match status" value="1"/>
</dbReference>
<dbReference type="InterPro" id="IPR005829">
    <property type="entry name" value="Sugar_transporter_CS"/>
</dbReference>
<feature type="transmembrane region" description="Helical" evidence="5">
    <location>
        <begin position="403"/>
        <end position="424"/>
    </location>
</feature>
<feature type="transmembrane region" description="Helical" evidence="5">
    <location>
        <begin position="142"/>
        <end position="160"/>
    </location>
</feature>
<feature type="transmembrane region" description="Helical" evidence="5">
    <location>
        <begin position="373"/>
        <end position="397"/>
    </location>
</feature>
<dbReference type="PANTHER" id="PTHR23508">
    <property type="entry name" value="CARBOXYLIC ACID TRANSPORTER PROTEIN HOMOLOG"/>
    <property type="match status" value="1"/>
</dbReference>
<evidence type="ECO:0000259" key="6">
    <source>
        <dbReference type="PROSITE" id="PS50850"/>
    </source>
</evidence>
<evidence type="ECO:0000256" key="1">
    <source>
        <dbReference type="ARBA" id="ARBA00004651"/>
    </source>
</evidence>
<keyword evidence="4 5" id="KW-0472">Membrane</keyword>
<proteinExistence type="predicted"/>